<proteinExistence type="predicted"/>
<organism evidence="1">
    <name type="scientific">uncultured Caudovirales phage</name>
    <dbReference type="NCBI Taxonomy" id="2100421"/>
    <lineage>
        <taxon>Viruses</taxon>
        <taxon>Duplodnaviria</taxon>
        <taxon>Heunggongvirae</taxon>
        <taxon>Uroviricota</taxon>
        <taxon>Caudoviricetes</taxon>
        <taxon>Peduoviridae</taxon>
        <taxon>Maltschvirus</taxon>
        <taxon>Maltschvirus maltsch</taxon>
    </lineage>
</organism>
<dbReference type="EMBL" id="LR796423">
    <property type="protein sequence ID" value="CAB4143550.1"/>
    <property type="molecule type" value="Genomic_DNA"/>
</dbReference>
<accession>A0A6J5MEL7</accession>
<sequence length="80" mass="9394">MYSTELIRKFPEEPSQPIMFVVYNEQHVEDAKSLIGTLHGFDYLEKHVTVVPYSSRVGNTRDYSVYIDPTVFTYKNSWNN</sequence>
<gene>
    <name evidence="1" type="ORF">UFOVP447_175</name>
</gene>
<protein>
    <submittedName>
        <fullName evidence="1">Uncharacterized protein</fullName>
    </submittedName>
</protein>
<evidence type="ECO:0000313" key="1">
    <source>
        <dbReference type="EMBL" id="CAB4143550.1"/>
    </source>
</evidence>
<reference evidence="1" key="1">
    <citation type="submission" date="2020-04" db="EMBL/GenBank/DDBJ databases">
        <authorList>
            <person name="Chiriac C."/>
            <person name="Salcher M."/>
            <person name="Ghai R."/>
            <person name="Kavagutti S V."/>
        </authorList>
    </citation>
    <scope>NUCLEOTIDE SEQUENCE</scope>
</reference>
<name>A0A6J5MEL7_9CAUD</name>